<dbReference type="SUPFAM" id="SSF50998">
    <property type="entry name" value="Quinoprotein alcohol dehydrogenase-like"/>
    <property type="match status" value="1"/>
</dbReference>
<gene>
    <name evidence="7" type="ORF">pdam_00022853</name>
</gene>
<dbReference type="InterPro" id="IPR059157">
    <property type="entry name" value="WDR36-Utp21_N"/>
</dbReference>
<dbReference type="PANTHER" id="PTHR22840:SF12">
    <property type="entry name" value="WD REPEAT-CONTAINING PROTEIN 36"/>
    <property type="match status" value="1"/>
</dbReference>
<dbReference type="EMBL" id="RCHS01003104">
    <property type="protein sequence ID" value="RMX43864.1"/>
    <property type="molecule type" value="Genomic_DNA"/>
</dbReference>
<keyword evidence="1 3" id="KW-0853">WD repeat</keyword>
<dbReference type="PANTHER" id="PTHR22840">
    <property type="entry name" value="WD REPEAT-CONTAINING PROTEIN 36"/>
    <property type="match status" value="1"/>
</dbReference>
<dbReference type="PROSITE" id="PS00678">
    <property type="entry name" value="WD_REPEATS_1"/>
    <property type="match status" value="1"/>
</dbReference>
<evidence type="ECO:0000313" key="8">
    <source>
        <dbReference type="Proteomes" id="UP000275408"/>
    </source>
</evidence>
<keyword evidence="8" id="KW-1185">Reference proteome</keyword>
<keyword evidence="2" id="KW-0677">Repeat</keyword>
<organism evidence="7 8">
    <name type="scientific">Pocillopora damicornis</name>
    <name type="common">Cauliflower coral</name>
    <name type="synonym">Millepora damicornis</name>
    <dbReference type="NCBI Taxonomy" id="46731"/>
    <lineage>
        <taxon>Eukaryota</taxon>
        <taxon>Metazoa</taxon>
        <taxon>Cnidaria</taxon>
        <taxon>Anthozoa</taxon>
        <taxon>Hexacorallia</taxon>
        <taxon>Scleractinia</taxon>
        <taxon>Astrocoeniina</taxon>
        <taxon>Pocilloporidae</taxon>
        <taxon>Pocillopora</taxon>
    </lineage>
</organism>
<dbReference type="InterPro" id="IPR019775">
    <property type="entry name" value="WD40_repeat_CS"/>
</dbReference>
<evidence type="ECO:0000256" key="4">
    <source>
        <dbReference type="SAM" id="MobiDB-lite"/>
    </source>
</evidence>
<feature type="compositionally biased region" description="Basic and acidic residues" evidence="4">
    <location>
        <begin position="650"/>
        <end position="662"/>
    </location>
</feature>
<evidence type="ECO:0000256" key="1">
    <source>
        <dbReference type="ARBA" id="ARBA00022574"/>
    </source>
</evidence>
<dbReference type="InterPro" id="IPR007319">
    <property type="entry name" value="WDR36/Utp21_C"/>
</dbReference>
<feature type="domain" description="WDR36/Utp21 C-terminal" evidence="5">
    <location>
        <begin position="682"/>
        <end position="780"/>
    </location>
</feature>
<feature type="repeat" description="WD" evidence="3">
    <location>
        <begin position="460"/>
        <end position="501"/>
    </location>
</feature>
<evidence type="ECO:0000256" key="3">
    <source>
        <dbReference type="PROSITE-ProRule" id="PRU00221"/>
    </source>
</evidence>
<evidence type="ECO:0000313" key="7">
    <source>
        <dbReference type="EMBL" id="RMX43864.1"/>
    </source>
</evidence>
<dbReference type="InterPro" id="IPR015943">
    <property type="entry name" value="WD40/YVTN_repeat-like_dom_sf"/>
</dbReference>
<evidence type="ECO:0000256" key="2">
    <source>
        <dbReference type="ARBA" id="ARBA00022737"/>
    </source>
</evidence>
<dbReference type="Pfam" id="PF04192">
    <property type="entry name" value="Utp21"/>
    <property type="match status" value="1"/>
</dbReference>
<dbReference type="GO" id="GO:0006364">
    <property type="term" value="P:rRNA processing"/>
    <property type="evidence" value="ECO:0007669"/>
    <property type="project" value="InterPro"/>
</dbReference>
<accession>A0A3M6TRH0</accession>
<proteinExistence type="predicted"/>
<feature type="compositionally biased region" description="Polar residues" evidence="4">
    <location>
        <begin position="663"/>
        <end position="680"/>
    </location>
</feature>
<dbReference type="SMART" id="SM00320">
    <property type="entry name" value="WD40"/>
    <property type="match status" value="9"/>
</dbReference>
<feature type="domain" description="WDR36/Utp21 N-terminal" evidence="6">
    <location>
        <begin position="37"/>
        <end position="238"/>
    </location>
</feature>
<dbReference type="Pfam" id="PF25171">
    <property type="entry name" value="Beta-prop_WDR36-Utp21_1st"/>
    <property type="match status" value="1"/>
</dbReference>
<sequence length="781" mass="87122">MAAPLVGSQLFSPFRALGFVANHVPLTLQTQGTETLVTTAVGSAFHVYSCAKLNLLFVGLLKSGEISCLSSHGDLVITASGNQLISWKRGKQVAVLEGHKRDIHFIFSFGSNLISVDEDSTVRIWIIETTELYLEMEFNAENFYITCLMHPSTYLNKILLCSKQGQMQLWNIKTNKLIYTFSGWSEPITAVEQAPAVDVVGIGLQSGKIILHNLKFDETVMSFHQEWGPVIGLTFRTACDMMYRLQVRMETLLWHLPVQRATLHCGIWKNVNLAARYVMPIKDLSVIWIFDQPDGSGRLLRSRSSHSAPPTKIRFYGNNGFNILSAGLDRSLRFISVIKDERSCEFSQGSLTKKSKNRGVHIEELKLAPIVDFASEVVRESAWDNIVTCHQGKKEARTWSFQRKCIGKHNLKSRAGENAGPVTTTAMSSCGNFAIVGDANGNVDMFNIQSGIHRGSLGEPKAHNGQVRGVAIDNINQQVMTAGADCKLKFWNFKARNLLQKMSFESPITQILLHRDSSLLAVSFEDFEIHVVDVDMKRVVRIFQGHTNRITDMPRLPLVDNVVNGLKCENLESTGCKRSVFVRLIDCFLVESPVTSLAMSPIADFLVTTHVDDLGVYLWSNKTLYDEVSLIPLPADYQPTLEQLPVTGTDTDKEFGDVKETTTEGGNKSSAADNTASYKSPDQLSDELVTLSLLPKSRWRHLTSLELIKKRNKPQEPPKAPKAAPFFLPTTQELVPKFLESEEDQTDEKDAKSKILDMKQLEQASEFQKLLKEGSSSGNCE</sequence>
<protein>
    <recommendedName>
        <fullName evidence="9">WD repeat-containing protein 36</fullName>
    </recommendedName>
</protein>
<dbReference type="Gene3D" id="2.130.10.10">
    <property type="entry name" value="YVTN repeat-like/Quinoprotein amine dehydrogenase"/>
    <property type="match status" value="2"/>
</dbReference>
<evidence type="ECO:0008006" key="9">
    <source>
        <dbReference type="Google" id="ProtNLM"/>
    </source>
</evidence>
<dbReference type="Pfam" id="PF25168">
    <property type="entry name" value="Beta-prop_WDR36-Utp21_2nd"/>
    <property type="match status" value="1"/>
</dbReference>
<dbReference type="PROSITE" id="PS50082">
    <property type="entry name" value="WD_REPEATS_2"/>
    <property type="match status" value="1"/>
</dbReference>
<dbReference type="OrthoDB" id="10250769at2759"/>
<dbReference type="InterPro" id="IPR001680">
    <property type="entry name" value="WD40_rpt"/>
</dbReference>
<dbReference type="GO" id="GO:0032040">
    <property type="term" value="C:small-subunit processome"/>
    <property type="evidence" value="ECO:0007669"/>
    <property type="project" value="InterPro"/>
</dbReference>
<evidence type="ECO:0000259" key="5">
    <source>
        <dbReference type="Pfam" id="PF04192"/>
    </source>
</evidence>
<name>A0A3M6TRH0_POCDA</name>
<feature type="region of interest" description="Disordered" evidence="4">
    <location>
        <begin position="642"/>
        <end position="680"/>
    </location>
</feature>
<dbReference type="Proteomes" id="UP000275408">
    <property type="component" value="Unassembled WGS sequence"/>
</dbReference>
<dbReference type="GO" id="GO:0034388">
    <property type="term" value="C:Pwp2p-containing subcomplex of 90S preribosome"/>
    <property type="evidence" value="ECO:0007669"/>
    <property type="project" value="TreeGrafter"/>
</dbReference>
<dbReference type="InterPro" id="IPR011047">
    <property type="entry name" value="Quinoprotein_ADH-like_sf"/>
</dbReference>
<evidence type="ECO:0000259" key="6">
    <source>
        <dbReference type="Pfam" id="PF25171"/>
    </source>
</evidence>
<dbReference type="AlphaFoldDB" id="A0A3M6TRH0"/>
<reference evidence="7 8" key="1">
    <citation type="journal article" date="2018" name="Sci. Rep.">
        <title>Comparative analysis of the Pocillopora damicornis genome highlights role of immune system in coral evolution.</title>
        <authorList>
            <person name="Cunning R."/>
            <person name="Bay R.A."/>
            <person name="Gillette P."/>
            <person name="Baker A.C."/>
            <person name="Traylor-Knowles N."/>
        </authorList>
    </citation>
    <scope>NUCLEOTIDE SEQUENCE [LARGE SCALE GENOMIC DNA]</scope>
    <source>
        <strain evidence="7">RSMAS</strain>
        <tissue evidence="7">Whole animal</tissue>
    </source>
</reference>
<dbReference type="STRING" id="46731.A0A3M6TRH0"/>
<comment type="caution">
    <text evidence="7">The sequence shown here is derived from an EMBL/GenBank/DDBJ whole genome shotgun (WGS) entry which is preliminary data.</text>
</comment>